<protein>
    <submittedName>
        <fullName evidence="1">Uncharacterized protein</fullName>
    </submittedName>
</protein>
<accession>A0A5D5APP8</accession>
<evidence type="ECO:0000313" key="2">
    <source>
        <dbReference type="Proteomes" id="UP000324104"/>
    </source>
</evidence>
<organism evidence="1 2">
    <name type="scientific">Natrialba swarupiae</name>
    <dbReference type="NCBI Taxonomy" id="2448032"/>
    <lineage>
        <taxon>Archaea</taxon>
        <taxon>Methanobacteriati</taxon>
        <taxon>Methanobacteriota</taxon>
        <taxon>Stenosarchaea group</taxon>
        <taxon>Halobacteria</taxon>
        <taxon>Halobacteriales</taxon>
        <taxon>Natrialbaceae</taxon>
        <taxon>Natrialba</taxon>
    </lineage>
</organism>
<sequence>MTATRFRDPVDCSPSGFTEHEWVAVGLVSSNSLLERDATYNRVRDGFVATQSAGRRLEKELFRP</sequence>
<keyword evidence="2" id="KW-1185">Reference proteome</keyword>
<comment type="caution">
    <text evidence="1">The sequence shown here is derived from an EMBL/GenBank/DDBJ whole genome shotgun (WGS) entry which is preliminary data.</text>
</comment>
<dbReference type="RefSeq" id="WP_149079615.1">
    <property type="nucleotide sequence ID" value="NZ_VTAW01000001.1"/>
</dbReference>
<dbReference type="EMBL" id="VTAW01000001">
    <property type="protein sequence ID" value="TYT63808.1"/>
    <property type="molecule type" value="Genomic_DNA"/>
</dbReference>
<reference evidence="1 2" key="1">
    <citation type="submission" date="2019-08" db="EMBL/GenBank/DDBJ databases">
        <title>Archaea genome.</title>
        <authorList>
            <person name="Kajale S."/>
            <person name="Shouche Y."/>
            <person name="Deshpande N."/>
            <person name="Sharma A."/>
        </authorList>
    </citation>
    <scope>NUCLEOTIDE SEQUENCE [LARGE SCALE GENOMIC DNA]</scope>
    <source>
        <strain evidence="1 2">ESP3B_9</strain>
    </source>
</reference>
<dbReference type="Proteomes" id="UP000324104">
    <property type="component" value="Unassembled WGS sequence"/>
</dbReference>
<proteinExistence type="predicted"/>
<dbReference type="AlphaFoldDB" id="A0A5D5APP8"/>
<name>A0A5D5APP8_9EURY</name>
<evidence type="ECO:0000313" key="1">
    <source>
        <dbReference type="EMBL" id="TYT63808.1"/>
    </source>
</evidence>
<gene>
    <name evidence="1" type="ORF">FYC77_00870</name>
</gene>